<proteinExistence type="predicted"/>
<dbReference type="RefSeq" id="XP_075076379.1">
    <property type="nucleotide sequence ID" value="XM_075220278.1"/>
</dbReference>
<reference evidence="1" key="1">
    <citation type="journal article" date="2014" name="Nat. Commun.">
        <title>The tobacco genome sequence and its comparison with those of tomato and potato.</title>
        <authorList>
            <person name="Sierro N."/>
            <person name="Battey J.N."/>
            <person name="Ouadi S."/>
            <person name="Bakaher N."/>
            <person name="Bovet L."/>
            <person name="Willig A."/>
            <person name="Goepfert S."/>
            <person name="Peitsch M.C."/>
            <person name="Ivanov N.V."/>
        </authorList>
    </citation>
    <scope>NUCLEOTIDE SEQUENCE [LARGE SCALE GENOMIC DNA]</scope>
</reference>
<gene>
    <name evidence="2" type="primary">LOC107813834</name>
</gene>
<accession>A0AC58RUI2</accession>
<reference evidence="2" key="2">
    <citation type="submission" date="2025-08" db="UniProtKB">
        <authorList>
            <consortium name="RefSeq"/>
        </authorList>
    </citation>
    <scope>IDENTIFICATION</scope>
    <source>
        <tissue evidence="2">Leaf</tissue>
    </source>
</reference>
<dbReference type="Proteomes" id="UP000790787">
    <property type="component" value="Chromosome 8"/>
</dbReference>
<sequence length="299" mass="33238">MNSGNNYKPRRGNLFCDYCNYKGHTRDTCFKLHGYLTDFKMRKKTIGENASFAGTSKIFVTNEKVKDENWIVDSGATNHMVHTRELLDKINTYILGNAPKVYLPDGTSLDVECTGESRTGENSTVKNDLHSEKVNEIGKELEGLYNLQHQKLKAKAANVHLQKSTMQGEDLKATIYVINRLPLSVLSGKSSFEILYGRVPSLKHLRTIGCLCFAKVVGEKDKFAARSVGAMLMGYSLSQKGYTLYNILTNSFFINTYDDDASLSAMPPVADNHTADTQPSSPLPLFSEDTPAQQSPLSE</sequence>
<protein>
    <submittedName>
        <fullName evidence="2">Uncharacterized protein LOC107813834</fullName>
    </submittedName>
</protein>
<evidence type="ECO:0000313" key="2">
    <source>
        <dbReference type="RefSeq" id="XP_075076379.1"/>
    </source>
</evidence>
<evidence type="ECO:0000313" key="1">
    <source>
        <dbReference type="Proteomes" id="UP000790787"/>
    </source>
</evidence>
<keyword evidence="1" id="KW-1185">Reference proteome</keyword>
<name>A0AC58RUI2_TOBAC</name>
<organism evidence="1 2">
    <name type="scientific">Nicotiana tabacum</name>
    <name type="common">Common tobacco</name>
    <dbReference type="NCBI Taxonomy" id="4097"/>
    <lineage>
        <taxon>Eukaryota</taxon>
        <taxon>Viridiplantae</taxon>
        <taxon>Streptophyta</taxon>
        <taxon>Embryophyta</taxon>
        <taxon>Tracheophyta</taxon>
        <taxon>Spermatophyta</taxon>
        <taxon>Magnoliopsida</taxon>
        <taxon>eudicotyledons</taxon>
        <taxon>Gunneridae</taxon>
        <taxon>Pentapetalae</taxon>
        <taxon>asterids</taxon>
        <taxon>lamiids</taxon>
        <taxon>Solanales</taxon>
        <taxon>Solanaceae</taxon>
        <taxon>Nicotianoideae</taxon>
        <taxon>Nicotianeae</taxon>
        <taxon>Nicotiana</taxon>
    </lineage>
</organism>